<accession>G5KD23</accession>
<name>G5KD23_9STRE</name>
<reference evidence="1 2" key="1">
    <citation type="journal article" date="2014" name="Int. J. Syst. Evol. Microbiol.">
        <title>Phylogenomics and the dynamic genome evolution of the genus Streptococcus.</title>
        <authorList>
            <consortium name="The Broad Institute Genome Sequencing Platform"/>
            <person name="Richards V.P."/>
            <person name="Palmer S.R."/>
            <person name="Pavinski Bitar P.D."/>
            <person name="Qin X."/>
            <person name="Weinstock G.M."/>
            <person name="Highlander S.K."/>
            <person name="Town C.D."/>
            <person name="Burne R.A."/>
            <person name="Stanhope M.J."/>
        </authorList>
    </citation>
    <scope>NUCLEOTIDE SEQUENCE [LARGE SCALE GENOMIC DNA]</scope>
    <source>
        <strain evidence="1 2">2285-97</strain>
    </source>
</reference>
<dbReference type="AlphaFoldDB" id="G5KD23"/>
<dbReference type="RefSeq" id="WP_006739439.1">
    <property type="nucleotide sequence ID" value="NZ_AEUZ02000001.1"/>
</dbReference>
<dbReference type="STRING" id="764291.STRUR_0541"/>
<dbReference type="eggNOG" id="COG0318">
    <property type="taxonomic scope" value="Bacteria"/>
</dbReference>
<evidence type="ECO:0008006" key="3">
    <source>
        <dbReference type="Google" id="ProtNLM"/>
    </source>
</evidence>
<comment type="caution">
    <text evidence="1">The sequence shown here is derived from an EMBL/GenBank/DDBJ whole genome shotgun (WGS) entry which is preliminary data.</text>
</comment>
<evidence type="ECO:0000313" key="1">
    <source>
        <dbReference type="EMBL" id="EHJ56692.1"/>
    </source>
</evidence>
<dbReference type="SUPFAM" id="SSF56801">
    <property type="entry name" value="Acetyl-CoA synthetase-like"/>
    <property type="match status" value="1"/>
</dbReference>
<protein>
    <recommendedName>
        <fullName evidence="3">AMP-binding enzyme domain protein</fullName>
    </recommendedName>
</protein>
<proteinExistence type="predicted"/>
<sequence>MINKLKEWVSIFPDKIAITYQDQTITYGELFNQISETEKQNPIIFEKNPMQQLICFLRGLYQEVCPILCHPSLEATDIVKNQLQCQSRPEIADFGILTSGTSYHARIIWRTLGSWKDFFEEQARKFKLTADSHLFCLGSLSFSGNLNMALCQLFLCKGCLCFKNQ</sequence>
<dbReference type="EMBL" id="AEUZ02000001">
    <property type="protein sequence ID" value="EHJ56692.1"/>
    <property type="molecule type" value="Genomic_DNA"/>
</dbReference>
<gene>
    <name evidence="1" type="ORF">STRUR_0541</name>
</gene>
<organism evidence="1 2">
    <name type="scientific">Streptococcus urinalis 2285-97</name>
    <dbReference type="NCBI Taxonomy" id="764291"/>
    <lineage>
        <taxon>Bacteria</taxon>
        <taxon>Bacillati</taxon>
        <taxon>Bacillota</taxon>
        <taxon>Bacilli</taxon>
        <taxon>Lactobacillales</taxon>
        <taxon>Streptococcaceae</taxon>
        <taxon>Streptococcus</taxon>
    </lineage>
</organism>
<keyword evidence="2" id="KW-1185">Reference proteome</keyword>
<dbReference type="Proteomes" id="UP000005388">
    <property type="component" value="Unassembled WGS sequence"/>
</dbReference>
<evidence type="ECO:0000313" key="2">
    <source>
        <dbReference type="Proteomes" id="UP000005388"/>
    </source>
</evidence>